<dbReference type="Proteomes" id="UP000663879">
    <property type="component" value="Unassembled WGS sequence"/>
</dbReference>
<evidence type="ECO:0000259" key="1">
    <source>
        <dbReference type="Pfam" id="PF14744"/>
    </source>
</evidence>
<comment type="caution">
    <text evidence="4">The sequence shown here is derived from an EMBL/GenBank/DDBJ whole genome shotgun (WGS) entry which is preliminary data.</text>
</comment>
<evidence type="ECO:0000259" key="2">
    <source>
        <dbReference type="Pfam" id="PF14745"/>
    </source>
</evidence>
<dbReference type="AlphaFoldDB" id="A0A813MZZ9"/>
<dbReference type="GO" id="GO:0007032">
    <property type="term" value="P:endosome organization"/>
    <property type="evidence" value="ECO:0007669"/>
    <property type="project" value="TreeGrafter"/>
</dbReference>
<dbReference type="PANTHER" id="PTHR31409:SF0">
    <property type="entry name" value="WASH COMPLEX SUBUNIT 4"/>
    <property type="match status" value="1"/>
</dbReference>
<feature type="domain" description="WASH complex subunit 7 central" evidence="1">
    <location>
        <begin position="588"/>
        <end position="931"/>
    </location>
</feature>
<dbReference type="GO" id="GO:0005768">
    <property type="term" value="C:endosome"/>
    <property type="evidence" value="ECO:0007669"/>
    <property type="project" value="TreeGrafter"/>
</dbReference>
<feature type="domain" description="WASH complex subunit 4 N-terminal" evidence="2">
    <location>
        <begin position="28"/>
        <end position="585"/>
    </location>
</feature>
<feature type="domain" description="WASH complex subunit 7 C-terminal" evidence="3">
    <location>
        <begin position="951"/>
        <end position="1118"/>
    </location>
</feature>
<evidence type="ECO:0008006" key="6">
    <source>
        <dbReference type="Google" id="ProtNLM"/>
    </source>
</evidence>
<proteinExistence type="predicted"/>
<dbReference type="OrthoDB" id="10261210at2759"/>
<name>A0A813MZZ9_9BILA</name>
<dbReference type="EMBL" id="CAJNOC010000243">
    <property type="protein sequence ID" value="CAF0732195.1"/>
    <property type="molecule type" value="Genomic_DNA"/>
</dbReference>
<dbReference type="InterPro" id="IPR028282">
    <property type="entry name" value="WASH-7_central"/>
</dbReference>
<sequence>MEKQWEFDKFHEDSYELAKNAEIKKYKNFLQTYSKNLYNLEENLHKFPYNQFDFDLDPINLESIPYEQGSLLQLIKTDNKVLNKIVTVFAALTTEIDLLVREGENKYAYGLLLYGEGPEVSKENGHNLTQMAKFVSFLQELSCFVNRSYEVIKSTLHQLNVAYSAQKAAYNIDTTEMHLRSIFLSLGNLFRILLSIDLAIEYNPHLRDDWNAYKRMVKNVHHNPNKFDVDIKKFYRFEKHLIELEGKLLDGYVFQNCVEQIFDDKNSMISRNMVLSSEIFFNIKQIYDEIEPNINENSNTDTRHKFVSVCTLTVLYNQIYRNLDKKFFKALWETNKKIPVIILNGVLPWFSNDFLLAKLPNLAGLVDKNPSQSNTTAKQAFYQLKILNLPKIYPQVNATLNVWFVKMQALNDLSVQGCLNNEQLLLQGIEFSNYLNYTVSLFLNLALNLRVAITKSNLLELCKLIELVKAIQKTYYEKKEILTISKQYILQSINRKLLSFIQTAKKRITSDKKYTEKRLDILSGLVLAGNALNGPSTKERLLIAGFGLTIANRMKTFRTEENVDELLKKLENFAYLESRIKASNDFGYLYWHFKVLLPIYLTDIYENVNIPNKIQYIIWSLRDILDKFNFCRHISHDLVCEKYLRDILRILNKNFLERICRDIETDLRLSIHLELKSDQSKLFKDGIKDLAKFVNLQPIVIHDKFIDVKTHVIQYLDRTFYNLTAVALHDWKAYSEMRNLAEQKYNLVLSEPYLPSSTLEQGLDVLEIMRNIHVFVTRYLYNLNNQIFVEKNSQNKCLNTINIRHVANSIRTHGIGIMNTTVNFTYQYLKKQFYIFSQFLFDEHIKAKLIRDISFFKESKASLNQKYPYERAEKFNRAIRKLGVLADNQTYLDQFRLLISHIGNAIGYVRMIRSGGLNFCSNSIRFVPDIDDIVNFEEYSTDLENKLSEQTTLAAKNLDSILTTLVKNFSEGSDYFKILVDVFKNEFRSEKNMHLKNFYIILPSLTLNYVEYMIGAKEKISKKNSNDAAFTDDGFAIGIAYILKLLNQNHDFDSLHWFDSVQDKFKSNTESIVNQQKTQQSDDKLVQTQALTLQRYTTYQREFNLLQFALASAQIFFRSEENENTPEKTD</sequence>
<organism evidence="4 5">
    <name type="scientific">Brachionus calyciflorus</name>
    <dbReference type="NCBI Taxonomy" id="104777"/>
    <lineage>
        <taxon>Eukaryota</taxon>
        <taxon>Metazoa</taxon>
        <taxon>Spiralia</taxon>
        <taxon>Gnathifera</taxon>
        <taxon>Rotifera</taxon>
        <taxon>Eurotatoria</taxon>
        <taxon>Monogononta</taxon>
        <taxon>Pseudotrocha</taxon>
        <taxon>Ploima</taxon>
        <taxon>Brachionidae</taxon>
        <taxon>Brachionus</taxon>
    </lineage>
</organism>
<gene>
    <name evidence="4" type="ORF">OXX778_LOCUS2908</name>
</gene>
<evidence type="ECO:0000313" key="5">
    <source>
        <dbReference type="Proteomes" id="UP000663879"/>
    </source>
</evidence>
<dbReference type="GO" id="GO:0016197">
    <property type="term" value="P:endosomal transport"/>
    <property type="evidence" value="ECO:0007669"/>
    <property type="project" value="TreeGrafter"/>
</dbReference>
<dbReference type="InterPro" id="IPR027307">
    <property type="entry name" value="WASH7"/>
</dbReference>
<dbReference type="Pfam" id="PF14744">
    <property type="entry name" value="WASH-7_mid"/>
    <property type="match status" value="1"/>
</dbReference>
<accession>A0A813MZZ9</accession>
<evidence type="ECO:0000259" key="3">
    <source>
        <dbReference type="Pfam" id="PF14746"/>
    </source>
</evidence>
<dbReference type="InterPro" id="IPR028283">
    <property type="entry name" value="WASH-7_C"/>
</dbReference>
<dbReference type="Pfam" id="PF14746">
    <property type="entry name" value="WASH-7_C"/>
    <property type="match status" value="1"/>
</dbReference>
<dbReference type="PANTHER" id="PTHR31409">
    <property type="entry name" value="WASH COMPLEX SUBUNIT 4"/>
    <property type="match status" value="1"/>
</dbReference>
<reference evidence="4" key="1">
    <citation type="submission" date="2021-02" db="EMBL/GenBank/DDBJ databases">
        <authorList>
            <person name="Nowell W R."/>
        </authorList>
    </citation>
    <scope>NUCLEOTIDE SEQUENCE</scope>
    <source>
        <strain evidence="4">Ploen Becks lab</strain>
    </source>
</reference>
<dbReference type="Pfam" id="PF14745">
    <property type="entry name" value="WASH-4_N"/>
    <property type="match status" value="1"/>
</dbReference>
<dbReference type="InterPro" id="IPR028191">
    <property type="entry name" value="WASH-4_N"/>
</dbReference>
<evidence type="ECO:0000313" key="4">
    <source>
        <dbReference type="EMBL" id="CAF0732195.1"/>
    </source>
</evidence>
<keyword evidence="5" id="KW-1185">Reference proteome</keyword>
<dbReference type="GO" id="GO:0071203">
    <property type="term" value="C:WASH complex"/>
    <property type="evidence" value="ECO:0007669"/>
    <property type="project" value="InterPro"/>
</dbReference>
<protein>
    <recommendedName>
        <fullName evidence="6">WASH complex subunit 7</fullName>
    </recommendedName>
</protein>